<sequence>MMVLGMVLQLKKKNRLNLAVETPNPLLAAAAATGNNGGGDNWVCIWFKDFSSDAHYLGTNWYQDHINDEEGFVRFTDDAHEELYGPSSGVICLCGKRSYAFERSDILMGERYLLKITYPFKVYL</sequence>
<evidence type="ECO:0000313" key="2">
    <source>
        <dbReference type="Proteomes" id="UP000316621"/>
    </source>
</evidence>
<evidence type="ECO:0000313" key="1">
    <source>
        <dbReference type="EMBL" id="RZC74254.1"/>
    </source>
</evidence>
<gene>
    <name evidence="1" type="ORF">C5167_049734</name>
</gene>
<dbReference type="Gramene" id="RZC74254">
    <property type="protein sequence ID" value="RZC74254"/>
    <property type="gene ID" value="C5167_049734"/>
</dbReference>
<proteinExistence type="predicted"/>
<reference evidence="1 2" key="1">
    <citation type="journal article" date="2018" name="Science">
        <title>The opium poppy genome and morphinan production.</title>
        <authorList>
            <person name="Guo L."/>
            <person name="Winzer T."/>
            <person name="Yang X."/>
            <person name="Li Y."/>
            <person name="Ning Z."/>
            <person name="He Z."/>
            <person name="Teodor R."/>
            <person name="Lu Y."/>
            <person name="Bowser T.A."/>
            <person name="Graham I.A."/>
            <person name="Ye K."/>
        </authorList>
    </citation>
    <scope>NUCLEOTIDE SEQUENCE [LARGE SCALE GENOMIC DNA]</scope>
    <source>
        <strain evidence="2">cv. HN1</strain>
        <tissue evidence="1">Leaves</tissue>
    </source>
</reference>
<keyword evidence="2" id="KW-1185">Reference proteome</keyword>
<dbReference type="AlphaFoldDB" id="A0A4Y7KLM5"/>
<name>A0A4Y7KLM5_PAPSO</name>
<dbReference type="EMBL" id="CM010722">
    <property type="protein sequence ID" value="RZC74254.1"/>
    <property type="molecule type" value="Genomic_DNA"/>
</dbReference>
<organism evidence="1 2">
    <name type="scientific">Papaver somniferum</name>
    <name type="common">Opium poppy</name>
    <dbReference type="NCBI Taxonomy" id="3469"/>
    <lineage>
        <taxon>Eukaryota</taxon>
        <taxon>Viridiplantae</taxon>
        <taxon>Streptophyta</taxon>
        <taxon>Embryophyta</taxon>
        <taxon>Tracheophyta</taxon>
        <taxon>Spermatophyta</taxon>
        <taxon>Magnoliopsida</taxon>
        <taxon>Ranunculales</taxon>
        <taxon>Papaveraceae</taxon>
        <taxon>Papaveroideae</taxon>
        <taxon>Papaver</taxon>
    </lineage>
</organism>
<protein>
    <submittedName>
        <fullName evidence="1">Uncharacterized protein</fullName>
    </submittedName>
</protein>
<dbReference type="Proteomes" id="UP000316621">
    <property type="component" value="Chromosome 8"/>
</dbReference>
<accession>A0A4Y7KLM5</accession>